<comment type="similarity">
    <text evidence="1">Belongs to the DNA mismatch repair MutL/HexB family.</text>
</comment>
<dbReference type="SUPFAM" id="SSF55874">
    <property type="entry name" value="ATPase domain of HSP90 chaperone/DNA topoisomerase II/histidine kinase"/>
    <property type="match status" value="1"/>
</dbReference>
<dbReference type="SUPFAM" id="SSF54211">
    <property type="entry name" value="Ribosomal protein S5 domain 2-like"/>
    <property type="match status" value="1"/>
</dbReference>
<feature type="compositionally biased region" description="Acidic residues" evidence="3">
    <location>
        <begin position="349"/>
        <end position="361"/>
    </location>
</feature>
<evidence type="ECO:0000313" key="5">
    <source>
        <dbReference type="EMBL" id="ORZ01287.1"/>
    </source>
</evidence>
<dbReference type="Gene3D" id="3.30.565.10">
    <property type="entry name" value="Histidine kinase-like ATPase, C-terminal domain"/>
    <property type="match status" value="1"/>
</dbReference>
<dbReference type="Gene3D" id="3.30.230.10">
    <property type="match status" value="1"/>
</dbReference>
<dbReference type="InterPro" id="IPR013507">
    <property type="entry name" value="DNA_mismatch_S5_2-like"/>
</dbReference>
<dbReference type="Pfam" id="PF01119">
    <property type="entry name" value="DNA_mis_repair"/>
    <property type="match status" value="1"/>
</dbReference>
<feature type="compositionally biased region" description="Polar residues" evidence="3">
    <location>
        <begin position="247"/>
        <end position="257"/>
    </location>
</feature>
<gene>
    <name evidence="5" type="ORF">BCR43DRAFT_486696</name>
</gene>
<feature type="compositionally biased region" description="Polar residues" evidence="3">
    <location>
        <begin position="419"/>
        <end position="430"/>
    </location>
</feature>
<dbReference type="GO" id="GO:0005524">
    <property type="term" value="F:ATP binding"/>
    <property type="evidence" value="ECO:0007669"/>
    <property type="project" value="InterPro"/>
</dbReference>
<reference evidence="5 6" key="1">
    <citation type="submission" date="2016-07" db="EMBL/GenBank/DDBJ databases">
        <title>Pervasive Adenine N6-methylation of Active Genes in Fungi.</title>
        <authorList>
            <consortium name="DOE Joint Genome Institute"/>
            <person name="Mondo S.J."/>
            <person name="Dannebaum R.O."/>
            <person name="Kuo R.C."/>
            <person name="Labutti K."/>
            <person name="Haridas S."/>
            <person name="Kuo A."/>
            <person name="Salamov A."/>
            <person name="Ahrendt S.R."/>
            <person name="Lipzen A."/>
            <person name="Sullivan W."/>
            <person name="Andreopoulos W.B."/>
            <person name="Clum A."/>
            <person name="Lindquist E."/>
            <person name="Daum C."/>
            <person name="Ramamoorthy G.K."/>
            <person name="Gryganskyi A."/>
            <person name="Culley D."/>
            <person name="Magnuson J.K."/>
            <person name="James T.Y."/>
            <person name="O'Malley M.A."/>
            <person name="Stajich J.E."/>
            <person name="Spatafora J.W."/>
            <person name="Visel A."/>
            <person name="Grigoriev I.V."/>
        </authorList>
    </citation>
    <scope>NUCLEOTIDE SEQUENCE [LARGE SCALE GENOMIC DNA]</scope>
    <source>
        <strain evidence="5 6">NRRL 2496</strain>
    </source>
</reference>
<dbReference type="Proteomes" id="UP000242180">
    <property type="component" value="Unassembled WGS sequence"/>
</dbReference>
<evidence type="ECO:0000259" key="4">
    <source>
        <dbReference type="SMART" id="SM01340"/>
    </source>
</evidence>
<keyword evidence="6" id="KW-1185">Reference proteome</keyword>
<protein>
    <recommendedName>
        <fullName evidence="4">DNA mismatch repair protein S5 domain-containing protein</fullName>
    </recommendedName>
</protein>
<feature type="compositionally biased region" description="Basic and acidic residues" evidence="3">
    <location>
        <begin position="337"/>
        <end position="348"/>
    </location>
</feature>
<dbReference type="InterPro" id="IPR036890">
    <property type="entry name" value="HATPase_C_sf"/>
</dbReference>
<dbReference type="InParanoid" id="A0A1X2HPL0"/>
<proteinExistence type="inferred from homology"/>
<dbReference type="InterPro" id="IPR014721">
    <property type="entry name" value="Ribsml_uS5_D2-typ_fold_subgr"/>
</dbReference>
<evidence type="ECO:0000256" key="3">
    <source>
        <dbReference type="SAM" id="MobiDB-lite"/>
    </source>
</evidence>
<evidence type="ECO:0000256" key="1">
    <source>
        <dbReference type="ARBA" id="ARBA00006082"/>
    </source>
</evidence>
<dbReference type="EMBL" id="MCGN01000002">
    <property type="protein sequence ID" value="ORZ01287.1"/>
    <property type="molecule type" value="Genomic_DNA"/>
</dbReference>
<dbReference type="GO" id="GO:0006298">
    <property type="term" value="P:mismatch repair"/>
    <property type="evidence" value="ECO:0007669"/>
    <property type="project" value="InterPro"/>
</dbReference>
<dbReference type="GO" id="GO:0140664">
    <property type="term" value="F:ATP-dependent DNA damage sensor activity"/>
    <property type="evidence" value="ECO:0007669"/>
    <property type="project" value="InterPro"/>
</dbReference>
<sequence length="430" mass="48097">MRMLTIDHQSERPSGAISRSGVIATVYNPFAHIPVRRQMCQKTTVATVKKIQDLLIRYALAWPAIRFSLTQTSDSAGSRKETRWVKPACPDIVDAVASLFGNQIADMVRFHRITSHNDKNGTAPLSIESILPLENSDPSVVYRGDRLFIHVNRRPIQYTKSDLKDIVTLLRRRYRRAVGLLDEFSKKIPFAYINICIDPSQYDVNVEPTKAAVLFQNPRQIVDLFEELMDQTYGSETQDFFGLSKTTSAQMPASSDSAQKDNEEVRGTSATSSIQQLGEEGMGAHRKDIAESIQIRDDDDEQQLNASANESHTPGYRGSIADTVLGNHEQRPSASGDDDRRSALQREEEPVDELEEDDDVWEFSMFKQSLEESDEEIGSLVSQLEPTSSGEGSETHQVPTLTDWLQQANVQREDETSVVPASTASAQKTM</sequence>
<comment type="caution">
    <text evidence="5">The sequence shown here is derived from an EMBL/GenBank/DDBJ whole genome shotgun (WGS) entry which is preliminary data.</text>
</comment>
<evidence type="ECO:0000256" key="2">
    <source>
        <dbReference type="ARBA" id="ARBA00022763"/>
    </source>
</evidence>
<organism evidence="5 6">
    <name type="scientific">Syncephalastrum racemosum</name>
    <name type="common">Filamentous fungus</name>
    <dbReference type="NCBI Taxonomy" id="13706"/>
    <lineage>
        <taxon>Eukaryota</taxon>
        <taxon>Fungi</taxon>
        <taxon>Fungi incertae sedis</taxon>
        <taxon>Mucoromycota</taxon>
        <taxon>Mucoromycotina</taxon>
        <taxon>Mucoromycetes</taxon>
        <taxon>Mucorales</taxon>
        <taxon>Syncephalastraceae</taxon>
        <taxon>Syncephalastrum</taxon>
    </lineage>
</organism>
<feature type="domain" description="DNA mismatch repair protein S5" evidence="4">
    <location>
        <begin position="96"/>
        <end position="234"/>
    </location>
</feature>
<keyword evidence="2" id="KW-0227">DNA damage</keyword>
<dbReference type="InterPro" id="IPR038973">
    <property type="entry name" value="MutL/Mlh/Pms-like"/>
</dbReference>
<dbReference type="GO" id="GO:0032389">
    <property type="term" value="C:MutLalpha complex"/>
    <property type="evidence" value="ECO:0007669"/>
    <property type="project" value="TreeGrafter"/>
</dbReference>
<dbReference type="GO" id="GO:0016887">
    <property type="term" value="F:ATP hydrolysis activity"/>
    <property type="evidence" value="ECO:0007669"/>
    <property type="project" value="InterPro"/>
</dbReference>
<name>A0A1X2HPL0_SYNRA</name>
<dbReference type="AlphaFoldDB" id="A0A1X2HPL0"/>
<dbReference type="SMART" id="SM01340">
    <property type="entry name" value="DNA_mis_repair"/>
    <property type="match status" value="1"/>
</dbReference>
<dbReference type="PANTHER" id="PTHR10073">
    <property type="entry name" value="DNA MISMATCH REPAIR PROTEIN MLH, PMS, MUTL"/>
    <property type="match status" value="1"/>
</dbReference>
<feature type="compositionally biased region" description="Polar residues" evidence="3">
    <location>
        <begin position="380"/>
        <end position="410"/>
    </location>
</feature>
<dbReference type="GO" id="GO:0030983">
    <property type="term" value="F:mismatched DNA binding"/>
    <property type="evidence" value="ECO:0007669"/>
    <property type="project" value="InterPro"/>
</dbReference>
<evidence type="ECO:0000313" key="6">
    <source>
        <dbReference type="Proteomes" id="UP000242180"/>
    </source>
</evidence>
<dbReference type="PANTHER" id="PTHR10073:SF52">
    <property type="entry name" value="MISMATCH REPAIR ENDONUCLEASE PMS2"/>
    <property type="match status" value="1"/>
</dbReference>
<dbReference type="InterPro" id="IPR020568">
    <property type="entry name" value="Ribosomal_Su5_D2-typ_SF"/>
</dbReference>
<feature type="region of interest" description="Disordered" evidence="3">
    <location>
        <begin position="307"/>
        <end position="430"/>
    </location>
</feature>
<dbReference type="STRING" id="13706.A0A1X2HPL0"/>
<dbReference type="OrthoDB" id="10263226at2759"/>
<accession>A0A1X2HPL0</accession>
<feature type="non-terminal residue" evidence="5">
    <location>
        <position position="430"/>
    </location>
</feature>
<feature type="region of interest" description="Disordered" evidence="3">
    <location>
        <begin position="247"/>
        <end position="284"/>
    </location>
</feature>